<accession>A0A1L9SDK3</accession>
<evidence type="ECO:0000256" key="12">
    <source>
        <dbReference type="ARBA" id="ARBA00023242"/>
    </source>
</evidence>
<keyword evidence="8" id="KW-0256">Endoplasmic reticulum</keyword>
<dbReference type="GO" id="GO:0000742">
    <property type="term" value="P:karyogamy involved in conjugation with cellular fusion"/>
    <property type="evidence" value="ECO:0007669"/>
    <property type="project" value="InterPro"/>
</dbReference>
<keyword evidence="11" id="KW-0325">Glycoprotein</keyword>
<dbReference type="PANTHER" id="PTHR28012">
    <property type="entry name" value="NUCLEAR FUSION PROTEIN KAR5"/>
    <property type="match status" value="1"/>
</dbReference>
<dbReference type="STRING" id="1073090.A0A1L9SDK3"/>
<dbReference type="EMBL" id="KV878345">
    <property type="protein sequence ID" value="OJJ45305.1"/>
    <property type="molecule type" value="Genomic_DNA"/>
</dbReference>
<keyword evidence="10" id="KW-0472">Membrane</keyword>
<evidence type="ECO:0000256" key="5">
    <source>
        <dbReference type="ARBA" id="ARBA00022459"/>
    </source>
</evidence>
<evidence type="ECO:0000256" key="6">
    <source>
        <dbReference type="ARBA" id="ARBA00022692"/>
    </source>
</evidence>
<dbReference type="RefSeq" id="XP_022579815.1">
    <property type="nucleotide sequence ID" value="XM_022728651.1"/>
</dbReference>
<evidence type="ECO:0000256" key="4">
    <source>
        <dbReference type="ARBA" id="ARBA00010473"/>
    </source>
</evidence>
<evidence type="ECO:0000313" key="15">
    <source>
        <dbReference type="Proteomes" id="UP000184188"/>
    </source>
</evidence>
<comment type="similarity">
    <text evidence="4">Belongs to the KAR5 family.</text>
</comment>
<proteinExistence type="inferred from homology"/>
<evidence type="ECO:0000313" key="14">
    <source>
        <dbReference type="EMBL" id="OJJ45305.1"/>
    </source>
</evidence>
<evidence type="ECO:0000256" key="9">
    <source>
        <dbReference type="ARBA" id="ARBA00022989"/>
    </source>
</evidence>
<dbReference type="OrthoDB" id="5311848at2759"/>
<dbReference type="VEuPathDB" id="FungiDB:ASPZODRAFT_570040"/>
<evidence type="ECO:0008006" key="16">
    <source>
        <dbReference type="Google" id="ProtNLM"/>
    </source>
</evidence>
<evidence type="ECO:0000256" key="7">
    <source>
        <dbReference type="ARBA" id="ARBA00022729"/>
    </source>
</evidence>
<protein>
    <recommendedName>
        <fullName evidence="16">Nuclear membrane fusion protein Kar5</fullName>
    </recommendedName>
</protein>
<feature type="signal peptide" evidence="13">
    <location>
        <begin position="1"/>
        <end position="22"/>
    </location>
</feature>
<keyword evidence="7 13" id="KW-0732">Signal</keyword>
<keyword evidence="12" id="KW-0539">Nucleus</keyword>
<reference evidence="15" key="1">
    <citation type="journal article" date="2017" name="Genome Biol.">
        <title>Comparative genomics reveals high biological diversity and specific adaptations in the industrially and medically important fungal genus Aspergillus.</title>
        <authorList>
            <person name="de Vries R.P."/>
            <person name="Riley R."/>
            <person name="Wiebenga A."/>
            <person name="Aguilar-Osorio G."/>
            <person name="Amillis S."/>
            <person name="Uchima C.A."/>
            <person name="Anderluh G."/>
            <person name="Asadollahi M."/>
            <person name="Askin M."/>
            <person name="Barry K."/>
            <person name="Battaglia E."/>
            <person name="Bayram O."/>
            <person name="Benocci T."/>
            <person name="Braus-Stromeyer S.A."/>
            <person name="Caldana C."/>
            <person name="Canovas D."/>
            <person name="Cerqueira G.C."/>
            <person name="Chen F."/>
            <person name="Chen W."/>
            <person name="Choi C."/>
            <person name="Clum A."/>
            <person name="Dos Santos R.A."/>
            <person name="Damasio A.R."/>
            <person name="Diallinas G."/>
            <person name="Emri T."/>
            <person name="Fekete E."/>
            <person name="Flipphi M."/>
            <person name="Freyberg S."/>
            <person name="Gallo A."/>
            <person name="Gournas C."/>
            <person name="Habgood R."/>
            <person name="Hainaut M."/>
            <person name="Harispe M.L."/>
            <person name="Henrissat B."/>
            <person name="Hilden K.S."/>
            <person name="Hope R."/>
            <person name="Hossain A."/>
            <person name="Karabika E."/>
            <person name="Karaffa L."/>
            <person name="Karanyi Z."/>
            <person name="Krasevec N."/>
            <person name="Kuo A."/>
            <person name="Kusch H."/>
            <person name="LaButti K."/>
            <person name="Lagendijk E.L."/>
            <person name="Lapidus A."/>
            <person name="Levasseur A."/>
            <person name="Lindquist E."/>
            <person name="Lipzen A."/>
            <person name="Logrieco A.F."/>
            <person name="MacCabe A."/>
            <person name="Maekelae M.R."/>
            <person name="Malavazi I."/>
            <person name="Melin P."/>
            <person name="Meyer V."/>
            <person name="Mielnichuk N."/>
            <person name="Miskei M."/>
            <person name="Molnar A.P."/>
            <person name="Mule G."/>
            <person name="Ngan C.Y."/>
            <person name="Orejas M."/>
            <person name="Orosz E."/>
            <person name="Ouedraogo J.P."/>
            <person name="Overkamp K.M."/>
            <person name="Park H.-S."/>
            <person name="Perrone G."/>
            <person name="Piumi F."/>
            <person name="Punt P.J."/>
            <person name="Ram A.F."/>
            <person name="Ramon A."/>
            <person name="Rauscher S."/>
            <person name="Record E."/>
            <person name="Riano-Pachon D.M."/>
            <person name="Robert V."/>
            <person name="Roehrig J."/>
            <person name="Ruller R."/>
            <person name="Salamov A."/>
            <person name="Salih N.S."/>
            <person name="Samson R.A."/>
            <person name="Sandor E."/>
            <person name="Sanguinetti M."/>
            <person name="Schuetze T."/>
            <person name="Sepcic K."/>
            <person name="Shelest E."/>
            <person name="Sherlock G."/>
            <person name="Sophianopoulou V."/>
            <person name="Squina F.M."/>
            <person name="Sun H."/>
            <person name="Susca A."/>
            <person name="Todd R.B."/>
            <person name="Tsang A."/>
            <person name="Unkles S.E."/>
            <person name="van de Wiele N."/>
            <person name="van Rossen-Uffink D."/>
            <person name="Oliveira J.V."/>
            <person name="Vesth T.C."/>
            <person name="Visser J."/>
            <person name="Yu J.-H."/>
            <person name="Zhou M."/>
            <person name="Andersen M.R."/>
            <person name="Archer D.B."/>
            <person name="Baker S.E."/>
            <person name="Benoit I."/>
            <person name="Brakhage A.A."/>
            <person name="Braus G.H."/>
            <person name="Fischer R."/>
            <person name="Frisvad J.C."/>
            <person name="Goldman G.H."/>
            <person name="Houbraken J."/>
            <person name="Oakley B."/>
            <person name="Pocsi I."/>
            <person name="Scazzocchio C."/>
            <person name="Seiboth B."/>
            <person name="vanKuyk P.A."/>
            <person name="Wortman J."/>
            <person name="Dyer P.S."/>
            <person name="Grigoriev I.V."/>
        </authorList>
    </citation>
    <scope>NUCLEOTIDE SEQUENCE [LARGE SCALE GENOMIC DNA]</scope>
    <source>
        <strain evidence="15">CBS 506.65</strain>
    </source>
</reference>
<dbReference type="InterPro" id="IPR007292">
    <property type="entry name" value="Nuclear_fusion_Kar5"/>
</dbReference>
<evidence type="ECO:0000256" key="8">
    <source>
        <dbReference type="ARBA" id="ARBA00022824"/>
    </source>
</evidence>
<comment type="subcellular location">
    <subcellularLocation>
        <location evidence="3">Endoplasmic reticulum membrane</location>
    </subcellularLocation>
    <subcellularLocation>
        <location evidence="2">Nucleus membrane</location>
    </subcellularLocation>
</comment>
<keyword evidence="15" id="KW-1185">Reference proteome</keyword>
<keyword evidence="9" id="KW-1133">Transmembrane helix</keyword>
<evidence type="ECO:0000256" key="3">
    <source>
        <dbReference type="ARBA" id="ARBA00004586"/>
    </source>
</evidence>
<dbReference type="AlphaFoldDB" id="A0A1L9SDK3"/>
<sequence>MGFIHFLSSFLLLFVFSPLAFGKSDIIQHDLSTQIESSFENVDLASFLNTRSRQHDTIMTEALDLLESMKASPSCNRIAATKLVTSCQSIGEAAEKATPDVHLALDYVKSLYAARLALCELKGAGASIPTSCIPITVNKKQRKGLFGLSTKSNFQIDFSESTTPVALESCLKAMESRPQWWTSYSNSRQNAMIICQAARIETEKDELLELHRSIVDSTIKLNQGLQDALQRAAAESAQHDAFAKAVASMRSNLSREMGETESQLQRAMSSFIHDLESTVGSLVSSVAAVLRVVDLEAVVLQNDIRNATYELAFLSDTLRDINKAELERNEALMSVHQEGFEANNQLTTALRSSIQSILERDVTRLTQELGSFDTALDWLGGKLNLVIQQEVMISQRLQNVQTALEESETKAGSLLKAQSLQSEAIAAQSHAQDTLRLNTQIIQSLLDKAMATAANMQAIVEESTSKFHNAPGLQGLVGKFSVWTLCALLSGLVGAQNPRSSMLVLLISSIHFVLMNIL</sequence>
<comment type="function">
    <text evidence="1">Required for nuclear membrane fusion during karyogamy.</text>
</comment>
<organism evidence="14 15">
    <name type="scientific">Penicilliopsis zonata CBS 506.65</name>
    <dbReference type="NCBI Taxonomy" id="1073090"/>
    <lineage>
        <taxon>Eukaryota</taxon>
        <taxon>Fungi</taxon>
        <taxon>Dikarya</taxon>
        <taxon>Ascomycota</taxon>
        <taxon>Pezizomycotina</taxon>
        <taxon>Eurotiomycetes</taxon>
        <taxon>Eurotiomycetidae</taxon>
        <taxon>Eurotiales</taxon>
        <taxon>Aspergillaceae</taxon>
        <taxon>Penicilliopsis</taxon>
    </lineage>
</organism>
<evidence type="ECO:0000256" key="2">
    <source>
        <dbReference type="ARBA" id="ARBA00004126"/>
    </source>
</evidence>
<name>A0A1L9SDK3_9EURO</name>
<dbReference type="PANTHER" id="PTHR28012:SF1">
    <property type="entry name" value="NUCLEAR FUSION PROTEIN KAR5"/>
    <property type="match status" value="1"/>
</dbReference>
<dbReference type="GeneID" id="34615115"/>
<keyword evidence="5" id="KW-0415">Karyogamy</keyword>
<keyword evidence="6" id="KW-0812">Transmembrane</keyword>
<feature type="chain" id="PRO_5013381475" description="Nuclear membrane fusion protein Kar5" evidence="13">
    <location>
        <begin position="23"/>
        <end position="518"/>
    </location>
</feature>
<dbReference type="GO" id="GO:0048288">
    <property type="term" value="P:nuclear membrane fusion involved in karyogamy"/>
    <property type="evidence" value="ECO:0007669"/>
    <property type="project" value="InterPro"/>
</dbReference>
<gene>
    <name evidence="14" type="ORF">ASPZODRAFT_570040</name>
</gene>
<dbReference type="GO" id="GO:0031965">
    <property type="term" value="C:nuclear membrane"/>
    <property type="evidence" value="ECO:0007669"/>
    <property type="project" value="UniProtKB-SubCell"/>
</dbReference>
<evidence type="ECO:0000256" key="10">
    <source>
        <dbReference type="ARBA" id="ARBA00023136"/>
    </source>
</evidence>
<dbReference type="Proteomes" id="UP000184188">
    <property type="component" value="Unassembled WGS sequence"/>
</dbReference>
<evidence type="ECO:0000256" key="11">
    <source>
        <dbReference type="ARBA" id="ARBA00023180"/>
    </source>
</evidence>
<evidence type="ECO:0000256" key="1">
    <source>
        <dbReference type="ARBA" id="ARBA00003389"/>
    </source>
</evidence>
<evidence type="ECO:0000256" key="13">
    <source>
        <dbReference type="SAM" id="SignalP"/>
    </source>
</evidence>
<dbReference type="GO" id="GO:0005789">
    <property type="term" value="C:endoplasmic reticulum membrane"/>
    <property type="evidence" value="ECO:0007669"/>
    <property type="project" value="UniProtKB-SubCell"/>
</dbReference>